<dbReference type="InterPro" id="IPR018520">
    <property type="entry name" value="UPP_synth-like_CS"/>
</dbReference>
<dbReference type="PANTHER" id="PTHR10291:SF45">
    <property type="entry name" value="ALKYL TRANSFERASE"/>
    <property type="match status" value="1"/>
</dbReference>
<dbReference type="PANTHER" id="PTHR10291">
    <property type="entry name" value="DEHYDRODOLICHYL DIPHOSPHATE SYNTHASE FAMILY MEMBER"/>
    <property type="match status" value="1"/>
</dbReference>
<name>A0AAV6WIL2_9LAMI</name>
<reference evidence="3" key="1">
    <citation type="submission" date="2019-10" db="EMBL/GenBank/DDBJ databases">
        <authorList>
            <person name="Zhang R."/>
            <person name="Pan Y."/>
            <person name="Wang J."/>
            <person name="Ma R."/>
            <person name="Yu S."/>
        </authorList>
    </citation>
    <scope>NUCLEOTIDE SEQUENCE</scope>
    <source>
        <strain evidence="3">LA-IB0</strain>
        <tissue evidence="3">Leaf</tissue>
    </source>
</reference>
<sequence>MQMCLRLPTTSPLPIKTVISSSNHFSSLKLCSPQNKIGDKQNISRYRLAATSNSTANAGFDDLKSAIQLPGDLRPEIIPKHVALIMDGHGRWAKNRGLPIEHAHYAGVQKLKQLILNCSQFGIKVLTVQDLRFSVIGDKSSLPQSVQSTISSVENSTKTNTGMHFLMALSYGGRYDIIEATKKIASKVEHGILRAEDINESAFEQQLLTNVTEFPNPDLLIRTSGELRVSNFLLWQLAYTEFYFPNKLFPDFEEADLIEALNTFRGRQRNFGGRNK</sequence>
<keyword evidence="4" id="KW-1185">Reference proteome</keyword>
<dbReference type="Proteomes" id="UP000826271">
    <property type="component" value="Unassembled WGS sequence"/>
</dbReference>
<dbReference type="GO" id="GO:0016094">
    <property type="term" value="P:polyprenol biosynthetic process"/>
    <property type="evidence" value="ECO:0007669"/>
    <property type="project" value="TreeGrafter"/>
</dbReference>
<dbReference type="GO" id="GO:0009668">
    <property type="term" value="P:plastid membrane organization"/>
    <property type="evidence" value="ECO:0007669"/>
    <property type="project" value="TreeGrafter"/>
</dbReference>
<evidence type="ECO:0000256" key="1">
    <source>
        <dbReference type="ARBA" id="ARBA00022679"/>
    </source>
</evidence>
<dbReference type="SUPFAM" id="SSF64005">
    <property type="entry name" value="Undecaprenyl diphosphate synthase"/>
    <property type="match status" value="1"/>
</dbReference>
<comment type="caution">
    <text evidence="3">The sequence shown here is derived from an EMBL/GenBank/DDBJ whole genome shotgun (WGS) entry which is preliminary data.</text>
</comment>
<dbReference type="NCBIfam" id="TIGR00055">
    <property type="entry name" value="uppS"/>
    <property type="match status" value="1"/>
</dbReference>
<dbReference type="Pfam" id="PF01255">
    <property type="entry name" value="Prenyltransf"/>
    <property type="match status" value="2"/>
</dbReference>
<evidence type="ECO:0000256" key="2">
    <source>
        <dbReference type="RuleBase" id="RU363018"/>
    </source>
</evidence>
<dbReference type="InterPro" id="IPR036424">
    <property type="entry name" value="UPP_synth-like_sf"/>
</dbReference>
<evidence type="ECO:0000313" key="3">
    <source>
        <dbReference type="EMBL" id="KAG8370961.1"/>
    </source>
</evidence>
<comment type="similarity">
    <text evidence="2">Belongs to the UPP synthase family.</text>
</comment>
<dbReference type="GO" id="GO:0000287">
    <property type="term" value="F:magnesium ion binding"/>
    <property type="evidence" value="ECO:0007669"/>
    <property type="project" value="UniProtKB-ARBA"/>
</dbReference>
<dbReference type="GO" id="GO:0009570">
    <property type="term" value="C:chloroplast stroma"/>
    <property type="evidence" value="ECO:0007669"/>
    <property type="project" value="TreeGrafter"/>
</dbReference>
<dbReference type="CDD" id="cd00475">
    <property type="entry name" value="Cis_IPPS"/>
    <property type="match status" value="1"/>
</dbReference>
<gene>
    <name evidence="3" type="ORF">BUALT_Bualt13G0037600</name>
</gene>
<dbReference type="InterPro" id="IPR001441">
    <property type="entry name" value="UPP_synth-like"/>
</dbReference>
<dbReference type="GO" id="GO:0045547">
    <property type="term" value="F:ditrans,polycis-polyprenyl diphosphate synthase [(2E,6E)-farnesyl diphosphate specific] activity"/>
    <property type="evidence" value="ECO:0007669"/>
    <property type="project" value="TreeGrafter"/>
</dbReference>
<dbReference type="PROSITE" id="PS01066">
    <property type="entry name" value="UPP_SYNTHASE"/>
    <property type="match status" value="1"/>
</dbReference>
<dbReference type="GO" id="GO:0009409">
    <property type="term" value="P:response to cold"/>
    <property type="evidence" value="ECO:0007669"/>
    <property type="project" value="TreeGrafter"/>
</dbReference>
<dbReference type="EMBL" id="WHWC01000013">
    <property type="protein sequence ID" value="KAG8370961.1"/>
    <property type="molecule type" value="Genomic_DNA"/>
</dbReference>
<dbReference type="EC" id="2.5.1.-" evidence="2"/>
<organism evidence="3 4">
    <name type="scientific">Buddleja alternifolia</name>
    <dbReference type="NCBI Taxonomy" id="168488"/>
    <lineage>
        <taxon>Eukaryota</taxon>
        <taxon>Viridiplantae</taxon>
        <taxon>Streptophyta</taxon>
        <taxon>Embryophyta</taxon>
        <taxon>Tracheophyta</taxon>
        <taxon>Spermatophyta</taxon>
        <taxon>Magnoliopsida</taxon>
        <taxon>eudicotyledons</taxon>
        <taxon>Gunneridae</taxon>
        <taxon>Pentapetalae</taxon>
        <taxon>asterids</taxon>
        <taxon>lamiids</taxon>
        <taxon>Lamiales</taxon>
        <taxon>Scrophulariaceae</taxon>
        <taxon>Buddlejeae</taxon>
        <taxon>Buddleja</taxon>
    </lineage>
</organism>
<evidence type="ECO:0000313" key="4">
    <source>
        <dbReference type="Proteomes" id="UP000826271"/>
    </source>
</evidence>
<protein>
    <recommendedName>
        <fullName evidence="2">Alkyl transferase</fullName>
        <ecNumber evidence="2">2.5.1.-</ecNumber>
    </recommendedName>
</protein>
<dbReference type="HAMAP" id="MF_01139">
    <property type="entry name" value="ISPT"/>
    <property type="match status" value="1"/>
</dbReference>
<dbReference type="AlphaFoldDB" id="A0AAV6WIL2"/>
<accession>A0AAV6WIL2</accession>
<keyword evidence="1 2" id="KW-0808">Transferase</keyword>
<dbReference type="Gene3D" id="3.40.1180.10">
    <property type="entry name" value="Decaprenyl diphosphate synthase-like"/>
    <property type="match status" value="2"/>
</dbReference>
<proteinExistence type="inferred from homology"/>